<proteinExistence type="predicted"/>
<dbReference type="Proteomes" id="UP000714618">
    <property type="component" value="Unassembled WGS sequence"/>
</dbReference>
<dbReference type="OrthoDB" id="3821587at2759"/>
<accession>A0A9N8K4D2</accession>
<gene>
    <name evidence="1" type="ORF">AWRI4233_LOCUS7219</name>
</gene>
<sequence>MNLAQAEEDHVEIQCDYAERIERFKAIYGREPTMKDVSKVCLNRHSKEYLLAVDGAAQSYESFIERSFGITQEDEHRKDSGAGNACKT</sequence>
<dbReference type="EMBL" id="CAIJEO010000009">
    <property type="protein sequence ID" value="CAD0098395.1"/>
    <property type="molecule type" value="Genomic_DNA"/>
</dbReference>
<name>A0A9N8K4D2_9PEZI</name>
<evidence type="ECO:0000313" key="2">
    <source>
        <dbReference type="Proteomes" id="UP000714618"/>
    </source>
</evidence>
<protein>
    <submittedName>
        <fullName evidence="1">Uncharacterized protein</fullName>
    </submittedName>
</protein>
<dbReference type="AlphaFoldDB" id="A0A9N8K4D2"/>
<keyword evidence="2" id="KW-1185">Reference proteome</keyword>
<organism evidence="1 2">
    <name type="scientific">Aureobasidium mustum</name>
    <dbReference type="NCBI Taxonomy" id="2773714"/>
    <lineage>
        <taxon>Eukaryota</taxon>
        <taxon>Fungi</taxon>
        <taxon>Dikarya</taxon>
        <taxon>Ascomycota</taxon>
        <taxon>Pezizomycotina</taxon>
        <taxon>Dothideomycetes</taxon>
        <taxon>Dothideomycetidae</taxon>
        <taxon>Dothideales</taxon>
        <taxon>Saccotheciaceae</taxon>
        <taxon>Aureobasidium</taxon>
    </lineage>
</organism>
<reference evidence="1" key="1">
    <citation type="submission" date="2020-06" db="EMBL/GenBank/DDBJ databases">
        <authorList>
            <person name="Onetto C."/>
        </authorList>
    </citation>
    <scope>NUCLEOTIDE SEQUENCE</scope>
</reference>
<comment type="caution">
    <text evidence="1">The sequence shown here is derived from an EMBL/GenBank/DDBJ whole genome shotgun (WGS) entry which is preliminary data.</text>
</comment>
<evidence type="ECO:0000313" key="1">
    <source>
        <dbReference type="EMBL" id="CAD0098395.1"/>
    </source>
</evidence>